<reference evidence="1 2" key="1">
    <citation type="submission" date="2015-07" db="EMBL/GenBank/DDBJ databases">
        <title>The genome of Dufourea novaeangliae.</title>
        <authorList>
            <person name="Pan H."/>
            <person name="Kapheim K."/>
        </authorList>
    </citation>
    <scope>NUCLEOTIDE SEQUENCE [LARGE SCALE GENOMIC DNA]</scope>
    <source>
        <strain evidence="1">0120121106</strain>
        <tissue evidence="1">Whole body</tissue>
    </source>
</reference>
<protein>
    <submittedName>
        <fullName evidence="1">Uncharacterized protein</fullName>
    </submittedName>
</protein>
<keyword evidence="2" id="KW-1185">Reference proteome</keyword>
<gene>
    <name evidence="1" type="ORF">WN55_08009</name>
</gene>
<dbReference type="AlphaFoldDB" id="A0A154P6Y4"/>
<dbReference type="EMBL" id="KQ434829">
    <property type="protein sequence ID" value="KZC07689.1"/>
    <property type="molecule type" value="Genomic_DNA"/>
</dbReference>
<evidence type="ECO:0000313" key="1">
    <source>
        <dbReference type="EMBL" id="KZC07689.1"/>
    </source>
</evidence>
<dbReference type="Proteomes" id="UP000076502">
    <property type="component" value="Unassembled WGS sequence"/>
</dbReference>
<accession>A0A154P6Y4</accession>
<organism evidence="1 2">
    <name type="scientific">Dufourea novaeangliae</name>
    <name type="common">Sweat bee</name>
    <dbReference type="NCBI Taxonomy" id="178035"/>
    <lineage>
        <taxon>Eukaryota</taxon>
        <taxon>Metazoa</taxon>
        <taxon>Ecdysozoa</taxon>
        <taxon>Arthropoda</taxon>
        <taxon>Hexapoda</taxon>
        <taxon>Insecta</taxon>
        <taxon>Pterygota</taxon>
        <taxon>Neoptera</taxon>
        <taxon>Endopterygota</taxon>
        <taxon>Hymenoptera</taxon>
        <taxon>Apocrita</taxon>
        <taxon>Aculeata</taxon>
        <taxon>Apoidea</taxon>
        <taxon>Anthophila</taxon>
        <taxon>Halictidae</taxon>
        <taxon>Rophitinae</taxon>
        <taxon>Dufourea</taxon>
    </lineage>
</organism>
<name>A0A154P6Y4_DUFNO</name>
<evidence type="ECO:0000313" key="2">
    <source>
        <dbReference type="Proteomes" id="UP000076502"/>
    </source>
</evidence>
<proteinExistence type="predicted"/>
<sequence>MQTFIQGIIIIIIVQWRFDSEHDGGLLGRIRCNSTTVSSSSSSFQKRYLDRTESLLSDLYFDECLLHAIKQQIYTSSGRGMDRKNFLNSEER</sequence>